<protein>
    <submittedName>
        <fullName evidence="1">Uncharacterized protein</fullName>
    </submittedName>
</protein>
<proteinExistence type="predicted"/>
<sequence length="124" mass="13889">MIMSSRTGFFFFSLTTLQATDANALKHDGLNITVVVETSQRCACRPHSYSIIMSAMSNRLPNRRRGGMGRISLIGVPERHLGPSRMNMRQARYRAILLSSSGQSEQQAVKSLETPIRHLAFFSM</sequence>
<dbReference type="Proteomes" id="UP001497680">
    <property type="component" value="Unassembled WGS sequence"/>
</dbReference>
<comment type="caution">
    <text evidence="1">The sequence shown here is derived from an EMBL/GenBank/DDBJ whole genome shotgun (WGS) entry which is preliminary data.</text>
</comment>
<accession>A0ACC0DGR5</accession>
<organism evidence="1 2">
    <name type="scientific">Hypoxylon rubiginosum</name>
    <dbReference type="NCBI Taxonomy" id="110542"/>
    <lineage>
        <taxon>Eukaryota</taxon>
        <taxon>Fungi</taxon>
        <taxon>Dikarya</taxon>
        <taxon>Ascomycota</taxon>
        <taxon>Pezizomycotina</taxon>
        <taxon>Sordariomycetes</taxon>
        <taxon>Xylariomycetidae</taxon>
        <taxon>Xylariales</taxon>
        <taxon>Hypoxylaceae</taxon>
        <taxon>Hypoxylon</taxon>
    </lineage>
</organism>
<dbReference type="EMBL" id="MU394285">
    <property type="protein sequence ID" value="KAI6091950.1"/>
    <property type="molecule type" value="Genomic_DNA"/>
</dbReference>
<reference evidence="1 2" key="1">
    <citation type="journal article" date="2022" name="New Phytol.">
        <title>Ecological generalism drives hyperdiversity of secondary metabolite gene clusters in xylarialean endophytes.</title>
        <authorList>
            <person name="Franco M.E.E."/>
            <person name="Wisecaver J.H."/>
            <person name="Arnold A.E."/>
            <person name="Ju Y.M."/>
            <person name="Slot J.C."/>
            <person name="Ahrendt S."/>
            <person name="Moore L.P."/>
            <person name="Eastman K.E."/>
            <person name="Scott K."/>
            <person name="Konkel Z."/>
            <person name="Mondo S.J."/>
            <person name="Kuo A."/>
            <person name="Hayes R.D."/>
            <person name="Haridas S."/>
            <person name="Andreopoulos B."/>
            <person name="Riley R."/>
            <person name="LaButti K."/>
            <person name="Pangilinan J."/>
            <person name="Lipzen A."/>
            <person name="Amirebrahimi M."/>
            <person name="Yan J."/>
            <person name="Adam C."/>
            <person name="Keymanesh K."/>
            <person name="Ng V."/>
            <person name="Louie K."/>
            <person name="Northen T."/>
            <person name="Drula E."/>
            <person name="Henrissat B."/>
            <person name="Hsieh H.M."/>
            <person name="Youens-Clark K."/>
            <person name="Lutzoni F."/>
            <person name="Miadlikowska J."/>
            <person name="Eastwood D.C."/>
            <person name="Hamelin R.C."/>
            <person name="Grigoriev I.V."/>
            <person name="U'Ren J.M."/>
        </authorList>
    </citation>
    <scope>NUCLEOTIDE SEQUENCE [LARGE SCALE GENOMIC DNA]</scope>
    <source>
        <strain evidence="1 2">ER1909</strain>
    </source>
</reference>
<keyword evidence="2" id="KW-1185">Reference proteome</keyword>
<name>A0ACC0DGR5_9PEZI</name>
<evidence type="ECO:0000313" key="2">
    <source>
        <dbReference type="Proteomes" id="UP001497680"/>
    </source>
</evidence>
<evidence type="ECO:0000313" key="1">
    <source>
        <dbReference type="EMBL" id="KAI6091950.1"/>
    </source>
</evidence>
<gene>
    <name evidence="1" type="ORF">F4821DRAFT_174825</name>
</gene>